<sequence length="356" mass="40520">MDPKQDLPNECMQLNPYTEGIAKEEEWIPAPARFDLDEHRTGVRLCITTVWSKAWVEYAKRHDLMDKPAARLYASYHDCSDHFTVHDFNPGRTRLTKTAVPSVRPQEHWQSVICRAISRASTPSFRKSAVRPKDVIKRLQAKVSRYRKAITRLRKQEQKAPRTATEALAMIRPHVTEEIDSLISIIFYSTLAVYKKEVAEFFDDLPEMKSLVEFNDGEIIAYIVIGVIGFIVSSLCVGGAYTDQRHYILPYLVFDFLVLGVQAIIDIWLIFVDIINGATQDLSVVCFRVLWLFLWCYFFAVVLSFYKQLANAANKPGVPMVPAAHSASPGTYVPPRSYSPAAPEPQYYSDSKMSLV</sequence>
<evidence type="ECO:0000313" key="2">
    <source>
        <dbReference type="Proteomes" id="UP000805193"/>
    </source>
</evidence>
<reference evidence="1 2" key="1">
    <citation type="journal article" date="2020" name="Cell">
        <title>Large-Scale Comparative Analyses of Tick Genomes Elucidate Their Genetic Diversity and Vector Capacities.</title>
        <authorList>
            <consortium name="Tick Genome and Microbiome Consortium (TIGMIC)"/>
            <person name="Jia N."/>
            <person name="Wang J."/>
            <person name="Shi W."/>
            <person name="Du L."/>
            <person name="Sun Y."/>
            <person name="Zhan W."/>
            <person name="Jiang J.F."/>
            <person name="Wang Q."/>
            <person name="Zhang B."/>
            <person name="Ji P."/>
            <person name="Bell-Sakyi L."/>
            <person name="Cui X.M."/>
            <person name="Yuan T.T."/>
            <person name="Jiang B.G."/>
            <person name="Yang W.F."/>
            <person name="Lam T.T."/>
            <person name="Chang Q.C."/>
            <person name="Ding S.J."/>
            <person name="Wang X.J."/>
            <person name="Zhu J.G."/>
            <person name="Ruan X.D."/>
            <person name="Zhao L."/>
            <person name="Wei J.T."/>
            <person name="Ye R.Z."/>
            <person name="Que T.C."/>
            <person name="Du C.H."/>
            <person name="Zhou Y.H."/>
            <person name="Cheng J.X."/>
            <person name="Dai P.F."/>
            <person name="Guo W.B."/>
            <person name="Han X.H."/>
            <person name="Huang E.J."/>
            <person name="Li L.F."/>
            <person name="Wei W."/>
            <person name="Gao Y.C."/>
            <person name="Liu J.Z."/>
            <person name="Shao H.Z."/>
            <person name="Wang X."/>
            <person name="Wang C.C."/>
            <person name="Yang T.C."/>
            <person name="Huo Q.B."/>
            <person name="Li W."/>
            <person name="Chen H.Y."/>
            <person name="Chen S.E."/>
            <person name="Zhou L.G."/>
            <person name="Ni X.B."/>
            <person name="Tian J.H."/>
            <person name="Sheng Y."/>
            <person name="Liu T."/>
            <person name="Pan Y.S."/>
            <person name="Xia L.Y."/>
            <person name="Li J."/>
            <person name="Zhao F."/>
            <person name="Cao W.C."/>
        </authorList>
    </citation>
    <scope>NUCLEOTIDE SEQUENCE [LARGE SCALE GENOMIC DNA]</scope>
    <source>
        <strain evidence="1">Iper-2018</strain>
    </source>
</reference>
<dbReference type="EMBL" id="JABSTQ010007553">
    <property type="protein sequence ID" value="KAG0435549.1"/>
    <property type="molecule type" value="Genomic_DNA"/>
</dbReference>
<organism evidence="1 2">
    <name type="scientific">Ixodes persulcatus</name>
    <name type="common">Taiga tick</name>
    <dbReference type="NCBI Taxonomy" id="34615"/>
    <lineage>
        <taxon>Eukaryota</taxon>
        <taxon>Metazoa</taxon>
        <taxon>Ecdysozoa</taxon>
        <taxon>Arthropoda</taxon>
        <taxon>Chelicerata</taxon>
        <taxon>Arachnida</taxon>
        <taxon>Acari</taxon>
        <taxon>Parasitiformes</taxon>
        <taxon>Ixodida</taxon>
        <taxon>Ixodoidea</taxon>
        <taxon>Ixodidae</taxon>
        <taxon>Ixodinae</taxon>
        <taxon>Ixodes</taxon>
    </lineage>
</organism>
<keyword evidence="2" id="KW-1185">Reference proteome</keyword>
<accession>A0AC60QKS5</accession>
<evidence type="ECO:0000313" key="1">
    <source>
        <dbReference type="EMBL" id="KAG0435549.1"/>
    </source>
</evidence>
<name>A0AC60QKS5_IXOPE</name>
<gene>
    <name evidence="1" type="ORF">HPB47_018420</name>
</gene>
<comment type="caution">
    <text evidence="1">The sequence shown here is derived from an EMBL/GenBank/DDBJ whole genome shotgun (WGS) entry which is preliminary data.</text>
</comment>
<proteinExistence type="predicted"/>
<dbReference type="Proteomes" id="UP000805193">
    <property type="component" value="Unassembled WGS sequence"/>
</dbReference>
<protein>
    <submittedName>
        <fullName evidence="1">Uncharacterized protein</fullName>
    </submittedName>
</protein>